<proteinExistence type="predicted"/>
<reference evidence="1 3" key="1">
    <citation type="submission" date="2017-11" db="EMBL/GenBank/DDBJ databases">
        <title>The genome of Rhizophagus clarus HR1 reveals common genetic basis of auxotrophy among arbuscular mycorrhizal fungi.</title>
        <authorList>
            <person name="Kobayashi Y."/>
        </authorList>
    </citation>
    <scope>NUCLEOTIDE SEQUENCE [LARGE SCALE GENOMIC DNA]</scope>
    <source>
        <strain evidence="1 3">HR1</strain>
    </source>
</reference>
<evidence type="ECO:0000313" key="2">
    <source>
        <dbReference type="EMBL" id="GES73832.1"/>
    </source>
</evidence>
<gene>
    <name evidence="2" type="ORF">RCL2_000134500</name>
    <name evidence="1" type="ORF">RclHR1_09040008</name>
</gene>
<keyword evidence="3" id="KW-1185">Reference proteome</keyword>
<dbReference type="EMBL" id="BLAL01000011">
    <property type="protein sequence ID" value="GES73832.1"/>
    <property type="molecule type" value="Genomic_DNA"/>
</dbReference>
<dbReference type="OrthoDB" id="2313635at2759"/>
<dbReference type="EMBL" id="BEXD01004320">
    <property type="protein sequence ID" value="GBC09689.1"/>
    <property type="molecule type" value="Genomic_DNA"/>
</dbReference>
<protein>
    <submittedName>
        <fullName evidence="1">Uncharacterized protein</fullName>
    </submittedName>
</protein>
<accession>A0A2Z6SPM5</accession>
<dbReference type="Proteomes" id="UP000247702">
    <property type="component" value="Unassembled WGS sequence"/>
</dbReference>
<dbReference type="AlphaFoldDB" id="A0A2Z6SPM5"/>
<organism evidence="1 3">
    <name type="scientific">Rhizophagus clarus</name>
    <dbReference type="NCBI Taxonomy" id="94130"/>
    <lineage>
        <taxon>Eukaryota</taxon>
        <taxon>Fungi</taxon>
        <taxon>Fungi incertae sedis</taxon>
        <taxon>Mucoromycota</taxon>
        <taxon>Glomeromycotina</taxon>
        <taxon>Glomeromycetes</taxon>
        <taxon>Glomerales</taxon>
        <taxon>Glomeraceae</taxon>
        <taxon>Rhizophagus</taxon>
    </lineage>
</organism>
<dbReference type="Proteomes" id="UP000615446">
    <property type="component" value="Unassembled WGS sequence"/>
</dbReference>
<reference evidence="2" key="2">
    <citation type="submission" date="2019-10" db="EMBL/GenBank/DDBJ databases">
        <title>Conservation and host-specific expression of non-tandemly repeated heterogenous ribosome RNA gene in arbuscular mycorrhizal fungi.</title>
        <authorList>
            <person name="Maeda T."/>
            <person name="Kobayashi Y."/>
            <person name="Nakagawa T."/>
            <person name="Ezawa T."/>
            <person name="Yamaguchi K."/>
            <person name="Bino T."/>
            <person name="Nishimoto Y."/>
            <person name="Shigenobu S."/>
            <person name="Kawaguchi M."/>
        </authorList>
    </citation>
    <scope>NUCLEOTIDE SEQUENCE</scope>
    <source>
        <strain evidence="2">HR1</strain>
    </source>
</reference>
<evidence type="ECO:0000313" key="1">
    <source>
        <dbReference type="EMBL" id="GBC09689.1"/>
    </source>
</evidence>
<comment type="caution">
    <text evidence="1">The sequence shown here is derived from an EMBL/GenBank/DDBJ whole genome shotgun (WGS) entry which is preliminary data.</text>
</comment>
<evidence type="ECO:0000313" key="3">
    <source>
        <dbReference type="Proteomes" id="UP000247702"/>
    </source>
</evidence>
<name>A0A2Z6SPM5_9GLOM</name>
<sequence length="341" mass="39892">MMDTTGADHPRPVTQSKLIQQTNKQIFFHYTPEDDNFYLVTCKNILRGPILDNHVYDHEFFYSNSAANYYITCEYIPHSLIIDLLNKELCTRMDYDTTNLNRKEPLFLYQKFNLEQTLKQILPSRLMKHNIPERTDYDKNLHNLPTTQTNFDEFNDHNYDFANKTNAVGGYTRVANPQQRVDFNSNISQQIPRPDYNENTNHPFLENIATTAQEDSMIDSQTNFNNLHPQNEVESFQQTQIPEDDYYSQQQVNLDNFPQYHTPESIENVGNNVTAVVSMADINQNYDLPSNYHQDVYSHQRVESIDFPLHHIPETRLDYNDIDMLDGNNENDLVTTMAAPD</sequence>